<protein>
    <submittedName>
        <fullName evidence="1">Phage tail protein</fullName>
    </submittedName>
</protein>
<accession>A0A7X2XM64</accession>
<gene>
    <name evidence="1" type="ORF">GM545_13550</name>
</gene>
<name>A0A7X2XM64_STREE</name>
<evidence type="ECO:0000313" key="2">
    <source>
        <dbReference type="Proteomes" id="UP000467349"/>
    </source>
</evidence>
<evidence type="ECO:0000313" key="1">
    <source>
        <dbReference type="EMBL" id="MTV44555.1"/>
    </source>
</evidence>
<comment type="caution">
    <text evidence="1">The sequence shown here is derived from an EMBL/GenBank/DDBJ whole genome shotgun (WGS) entry which is preliminary data.</text>
</comment>
<reference evidence="1 2" key="1">
    <citation type="submission" date="2019-11" db="EMBL/GenBank/DDBJ databases">
        <title>Growth characteristics of pneumococcus vary with the chemical composition of the capsule and with environmental conditions.</title>
        <authorList>
            <person name="Tothpal A."/>
            <person name="Desobry K."/>
            <person name="Joshi S."/>
            <person name="Wyllie A.L."/>
            <person name="Weinberger D.M."/>
        </authorList>
    </citation>
    <scope>NUCLEOTIDE SEQUENCE [LARGE SCALE GENOMIC DNA]</scope>
    <source>
        <strain evidence="2">pnumococcus09N</strain>
    </source>
</reference>
<feature type="non-terminal residue" evidence="1">
    <location>
        <position position="46"/>
    </location>
</feature>
<dbReference type="Proteomes" id="UP000467349">
    <property type="component" value="Unassembled WGS sequence"/>
</dbReference>
<dbReference type="EMBL" id="WNHU01000498">
    <property type="protein sequence ID" value="MTV44555.1"/>
    <property type="molecule type" value="Genomic_DNA"/>
</dbReference>
<organism evidence="1 2">
    <name type="scientific">Streptococcus pneumoniae</name>
    <dbReference type="NCBI Taxonomy" id="1313"/>
    <lineage>
        <taxon>Bacteria</taxon>
        <taxon>Bacillati</taxon>
        <taxon>Bacillota</taxon>
        <taxon>Bacilli</taxon>
        <taxon>Lactobacillales</taxon>
        <taxon>Streptococcaceae</taxon>
        <taxon>Streptococcus</taxon>
    </lineage>
</organism>
<sequence>MTQENKVTFGLKNVHVAPIKSIGADGVIAYDEIFRFPGAMELTLDP</sequence>
<proteinExistence type="predicted"/>
<dbReference type="AlphaFoldDB" id="A0A7X2XM64"/>